<dbReference type="EMBL" id="BARS01008482">
    <property type="protein sequence ID" value="GAF79447.1"/>
    <property type="molecule type" value="Genomic_DNA"/>
</dbReference>
<name>X0SU58_9ZZZZ</name>
<evidence type="ECO:0000313" key="2">
    <source>
        <dbReference type="EMBL" id="GAF79447.1"/>
    </source>
</evidence>
<protein>
    <submittedName>
        <fullName evidence="2">Uncharacterized protein</fullName>
    </submittedName>
</protein>
<sequence length="59" mass="6646">MERPGDLDREARLADVGSLLLRGLDRLEAKKRPGLKLVKGSRPDPRRQPVRRDGAGDER</sequence>
<organism evidence="2">
    <name type="scientific">marine sediment metagenome</name>
    <dbReference type="NCBI Taxonomy" id="412755"/>
    <lineage>
        <taxon>unclassified sequences</taxon>
        <taxon>metagenomes</taxon>
        <taxon>ecological metagenomes</taxon>
    </lineage>
</organism>
<proteinExistence type="predicted"/>
<evidence type="ECO:0000256" key="1">
    <source>
        <dbReference type="SAM" id="MobiDB-lite"/>
    </source>
</evidence>
<reference evidence="2" key="1">
    <citation type="journal article" date="2014" name="Front. Microbiol.">
        <title>High frequency of phylogenetically diverse reductive dehalogenase-homologous genes in deep subseafloor sedimentary metagenomes.</title>
        <authorList>
            <person name="Kawai M."/>
            <person name="Futagami T."/>
            <person name="Toyoda A."/>
            <person name="Takaki Y."/>
            <person name="Nishi S."/>
            <person name="Hori S."/>
            <person name="Arai W."/>
            <person name="Tsubouchi T."/>
            <person name="Morono Y."/>
            <person name="Uchiyama I."/>
            <person name="Ito T."/>
            <person name="Fujiyama A."/>
            <person name="Inagaki F."/>
            <person name="Takami H."/>
        </authorList>
    </citation>
    <scope>NUCLEOTIDE SEQUENCE</scope>
    <source>
        <strain evidence="2">Expedition CK06-06</strain>
    </source>
</reference>
<accession>X0SU58</accession>
<feature type="region of interest" description="Disordered" evidence="1">
    <location>
        <begin position="32"/>
        <end position="59"/>
    </location>
</feature>
<comment type="caution">
    <text evidence="2">The sequence shown here is derived from an EMBL/GenBank/DDBJ whole genome shotgun (WGS) entry which is preliminary data.</text>
</comment>
<feature type="compositionally biased region" description="Basic and acidic residues" evidence="1">
    <location>
        <begin position="41"/>
        <end position="59"/>
    </location>
</feature>
<dbReference type="AlphaFoldDB" id="X0SU58"/>
<gene>
    <name evidence="2" type="ORF">S01H1_16164</name>
</gene>